<name>A0AA35YU55_LACSI</name>
<feature type="region of interest" description="Disordered" evidence="1">
    <location>
        <begin position="114"/>
        <end position="189"/>
    </location>
</feature>
<protein>
    <submittedName>
        <fullName evidence="2">Uncharacterized protein</fullName>
    </submittedName>
</protein>
<dbReference type="Proteomes" id="UP001177003">
    <property type="component" value="Chromosome 4"/>
</dbReference>
<evidence type="ECO:0000256" key="1">
    <source>
        <dbReference type="SAM" id="MobiDB-lite"/>
    </source>
</evidence>
<feature type="compositionally biased region" description="Low complexity" evidence="1">
    <location>
        <begin position="178"/>
        <end position="189"/>
    </location>
</feature>
<keyword evidence="3" id="KW-1185">Reference proteome</keyword>
<evidence type="ECO:0000313" key="2">
    <source>
        <dbReference type="EMBL" id="CAI9280171.1"/>
    </source>
</evidence>
<gene>
    <name evidence="2" type="ORF">LSALG_LOCUS19934</name>
</gene>
<sequence length="299" mass="33067">MSLIVGRKLICRHCISKKYGGLKTSQVAPSKLEFHFTLTHSLQTLNPNNTPKTSINTLQPQGPLRNFTWRRHRIYLAAGIRGNVSFYSFSFSQTMTISDNPLLEKSRTVKSRYLSPVSAAEPPQSLPPSPNNNHPLSPNRHHSQKPKSSLKNSTGLLRGVWPSSTPRSSKSHNENIPTTANATTTASATSTTLADYLGDDRKKDGVGPKFLKQRSCSEFSRFENDPKKQNNLKENHKPIFGGGSMRYTGKFRFPGRSSTSSSPTSSDDGTRGKLTGSVLQDWNLTKGITLHRKTDAGRN</sequence>
<dbReference type="EMBL" id="OX465080">
    <property type="protein sequence ID" value="CAI9280171.1"/>
    <property type="molecule type" value="Genomic_DNA"/>
</dbReference>
<accession>A0AA35YU55</accession>
<proteinExistence type="predicted"/>
<organism evidence="2 3">
    <name type="scientific">Lactuca saligna</name>
    <name type="common">Willowleaf lettuce</name>
    <dbReference type="NCBI Taxonomy" id="75948"/>
    <lineage>
        <taxon>Eukaryota</taxon>
        <taxon>Viridiplantae</taxon>
        <taxon>Streptophyta</taxon>
        <taxon>Embryophyta</taxon>
        <taxon>Tracheophyta</taxon>
        <taxon>Spermatophyta</taxon>
        <taxon>Magnoliopsida</taxon>
        <taxon>eudicotyledons</taxon>
        <taxon>Gunneridae</taxon>
        <taxon>Pentapetalae</taxon>
        <taxon>asterids</taxon>
        <taxon>campanulids</taxon>
        <taxon>Asterales</taxon>
        <taxon>Asteraceae</taxon>
        <taxon>Cichorioideae</taxon>
        <taxon>Cichorieae</taxon>
        <taxon>Lactucinae</taxon>
        <taxon>Lactuca</taxon>
    </lineage>
</organism>
<feature type="compositionally biased region" description="Low complexity" evidence="1">
    <location>
        <begin position="251"/>
        <end position="267"/>
    </location>
</feature>
<feature type="compositionally biased region" description="Basic and acidic residues" evidence="1">
    <location>
        <begin position="220"/>
        <end position="237"/>
    </location>
</feature>
<reference evidence="2" key="1">
    <citation type="submission" date="2023-04" db="EMBL/GenBank/DDBJ databases">
        <authorList>
            <person name="Vijverberg K."/>
            <person name="Xiong W."/>
            <person name="Schranz E."/>
        </authorList>
    </citation>
    <scope>NUCLEOTIDE SEQUENCE</scope>
</reference>
<feature type="compositionally biased region" description="Polar residues" evidence="1">
    <location>
        <begin position="146"/>
        <end position="155"/>
    </location>
</feature>
<feature type="region of interest" description="Disordered" evidence="1">
    <location>
        <begin position="217"/>
        <end position="278"/>
    </location>
</feature>
<dbReference type="AlphaFoldDB" id="A0AA35YU55"/>
<evidence type="ECO:0000313" key="3">
    <source>
        <dbReference type="Proteomes" id="UP001177003"/>
    </source>
</evidence>